<evidence type="ECO:0000256" key="1">
    <source>
        <dbReference type="ARBA" id="ARBA00004370"/>
    </source>
</evidence>
<organism evidence="7 8">
    <name type="scientific">Scomber scombrus</name>
    <name type="common">Atlantic mackerel</name>
    <name type="synonym">Scomber vernalis</name>
    <dbReference type="NCBI Taxonomy" id="13677"/>
    <lineage>
        <taxon>Eukaryota</taxon>
        <taxon>Metazoa</taxon>
        <taxon>Chordata</taxon>
        <taxon>Craniata</taxon>
        <taxon>Vertebrata</taxon>
        <taxon>Euteleostomi</taxon>
        <taxon>Actinopterygii</taxon>
        <taxon>Neopterygii</taxon>
        <taxon>Teleostei</taxon>
        <taxon>Neoteleostei</taxon>
        <taxon>Acanthomorphata</taxon>
        <taxon>Pelagiaria</taxon>
        <taxon>Scombriformes</taxon>
        <taxon>Scombridae</taxon>
        <taxon>Scomber</taxon>
    </lineage>
</organism>
<feature type="compositionally biased region" description="Polar residues" evidence="5">
    <location>
        <begin position="321"/>
        <end position="331"/>
    </location>
</feature>
<evidence type="ECO:0000256" key="4">
    <source>
        <dbReference type="ARBA" id="ARBA00023180"/>
    </source>
</evidence>
<dbReference type="PANTHER" id="PTHR12080:SF80">
    <property type="entry name" value="IMMUNOGLOBULIN V-SET DOMAIN-CONTAINING PROTEIN"/>
    <property type="match status" value="1"/>
</dbReference>
<keyword evidence="3 6" id="KW-0472">Membrane</keyword>
<feature type="compositionally biased region" description="Low complexity" evidence="5">
    <location>
        <begin position="264"/>
        <end position="275"/>
    </location>
</feature>
<dbReference type="EMBL" id="CAWUFR010000354">
    <property type="protein sequence ID" value="CAK6976572.1"/>
    <property type="molecule type" value="Genomic_DNA"/>
</dbReference>
<evidence type="ECO:0000256" key="6">
    <source>
        <dbReference type="SAM" id="Phobius"/>
    </source>
</evidence>
<gene>
    <name evidence="7" type="ORF">FSCOSCO3_A004550</name>
</gene>
<dbReference type="AlphaFoldDB" id="A0AAV1PXB1"/>
<accession>A0AAV1PXB1</accession>
<dbReference type="PANTHER" id="PTHR12080">
    <property type="entry name" value="SIGNALING LYMPHOCYTIC ACTIVATION MOLECULE"/>
    <property type="match status" value="1"/>
</dbReference>
<reference evidence="7 8" key="1">
    <citation type="submission" date="2024-01" db="EMBL/GenBank/DDBJ databases">
        <authorList>
            <person name="Alioto T."/>
            <person name="Alioto T."/>
            <person name="Gomez Garrido J."/>
        </authorList>
    </citation>
    <scope>NUCLEOTIDE SEQUENCE [LARGE SCALE GENOMIC DNA]</scope>
</reference>
<evidence type="ECO:0000256" key="3">
    <source>
        <dbReference type="ARBA" id="ARBA00023136"/>
    </source>
</evidence>
<evidence type="ECO:0000313" key="8">
    <source>
        <dbReference type="Proteomes" id="UP001314229"/>
    </source>
</evidence>
<dbReference type="Proteomes" id="UP001314229">
    <property type="component" value="Unassembled WGS sequence"/>
</dbReference>
<feature type="region of interest" description="Disordered" evidence="5">
    <location>
        <begin position="245"/>
        <end position="280"/>
    </location>
</feature>
<dbReference type="Gene3D" id="2.60.40.10">
    <property type="entry name" value="Immunoglobulins"/>
    <property type="match status" value="1"/>
</dbReference>
<keyword evidence="6" id="KW-1133">Transmembrane helix</keyword>
<sequence length="382" mass="42776">MFLLLSFIIGGITAEDSPVMHYCLKNSSICLHPQKPPPYFNSRWEFAKKVIASGTLINPNYTNKVDYEPKNLTLCVRELTERDSGIYRVSFDDSNFNVFSNSHRVIVQEAVPTPVIRMSVQHSNLSASLCNVTVNCSIQADWAWSVCDDDGCKTYRRSLSKVNISIYTEKRTVVCSGNNHVSMNNVSKNIEETCRKSNTEHKEASPPTIKILVIIIAHLGFLALGIFVFLAIRCFSTRNIHHQTQTSNAELTRCQPVETQPQGSVPRPRVSTSSSQADNTYENVDALCDSQTRNPTIHPNEESCAQQSQTVDTVYSVLQAPTVTEPQGQSDSSKDTKGHKKTQEALESVRLDEAEQIRQIDTVYSVLKKPKSLKSQHHQQAE</sequence>
<feature type="region of interest" description="Disordered" evidence="5">
    <location>
        <begin position="321"/>
        <end position="349"/>
    </location>
</feature>
<dbReference type="GO" id="GO:0016020">
    <property type="term" value="C:membrane"/>
    <property type="evidence" value="ECO:0007669"/>
    <property type="project" value="UniProtKB-SubCell"/>
</dbReference>
<dbReference type="InterPro" id="IPR015631">
    <property type="entry name" value="CD2/SLAM_rcpt"/>
</dbReference>
<evidence type="ECO:0000256" key="2">
    <source>
        <dbReference type="ARBA" id="ARBA00022729"/>
    </source>
</evidence>
<keyword evidence="8" id="KW-1185">Reference proteome</keyword>
<keyword evidence="2" id="KW-0732">Signal</keyword>
<evidence type="ECO:0000256" key="5">
    <source>
        <dbReference type="SAM" id="MobiDB-lite"/>
    </source>
</evidence>
<keyword evidence="4" id="KW-0325">Glycoprotein</keyword>
<dbReference type="InterPro" id="IPR013783">
    <property type="entry name" value="Ig-like_fold"/>
</dbReference>
<evidence type="ECO:0000313" key="7">
    <source>
        <dbReference type="EMBL" id="CAK6976572.1"/>
    </source>
</evidence>
<proteinExistence type="predicted"/>
<feature type="transmembrane region" description="Helical" evidence="6">
    <location>
        <begin position="211"/>
        <end position="232"/>
    </location>
</feature>
<protein>
    <submittedName>
        <fullName evidence="7">Uncharacterized protein si:ch1073-220m6.1</fullName>
    </submittedName>
</protein>
<keyword evidence="6" id="KW-0812">Transmembrane</keyword>
<feature type="compositionally biased region" description="Basic and acidic residues" evidence="5">
    <location>
        <begin position="332"/>
        <end position="349"/>
    </location>
</feature>
<comment type="subcellular location">
    <subcellularLocation>
        <location evidence="1">Membrane</location>
    </subcellularLocation>
</comment>
<comment type="caution">
    <text evidence="7">The sequence shown here is derived from an EMBL/GenBank/DDBJ whole genome shotgun (WGS) entry which is preliminary data.</text>
</comment>
<name>A0AAV1PXB1_SCOSC</name>